<evidence type="ECO:0000256" key="3">
    <source>
        <dbReference type="ARBA" id="ARBA00022598"/>
    </source>
</evidence>
<dbReference type="PANTHER" id="PTHR22594:SF5">
    <property type="entry name" value="ASPARTATE--TRNA LIGASE, MITOCHONDRIAL"/>
    <property type="match status" value="1"/>
</dbReference>
<dbReference type="Gene3D" id="3.30.930.10">
    <property type="entry name" value="Bira Bifunctional Protein, Domain 2"/>
    <property type="match status" value="1"/>
</dbReference>
<dbReference type="NCBIfam" id="TIGR00459">
    <property type="entry name" value="aspS_bact"/>
    <property type="match status" value="1"/>
</dbReference>
<dbReference type="PROSITE" id="PS50862">
    <property type="entry name" value="AA_TRNA_LIGASE_II"/>
    <property type="match status" value="1"/>
</dbReference>
<dbReference type="Pfam" id="PF00152">
    <property type="entry name" value="tRNA-synt_2"/>
    <property type="match status" value="1"/>
</dbReference>
<dbReference type="Pfam" id="PF02938">
    <property type="entry name" value="GAD"/>
    <property type="match status" value="1"/>
</dbReference>
<evidence type="ECO:0000256" key="8">
    <source>
        <dbReference type="HAMAP-Rule" id="MF_00044"/>
    </source>
</evidence>
<evidence type="ECO:0000256" key="2">
    <source>
        <dbReference type="ARBA" id="ARBA00022490"/>
    </source>
</evidence>
<accession>A0A0W0XYG2</accession>
<dbReference type="GO" id="GO:0004815">
    <property type="term" value="F:aspartate-tRNA ligase activity"/>
    <property type="evidence" value="ECO:0007669"/>
    <property type="project" value="UniProtKB-UniRule"/>
</dbReference>
<feature type="site" description="Important for tRNA non-discrimination" evidence="8">
    <location>
        <position position="81"/>
    </location>
</feature>
<comment type="catalytic activity">
    <reaction evidence="8">
        <text>tRNA(Asx) + L-aspartate + ATP = L-aspartyl-tRNA(Asx) + AMP + diphosphate</text>
        <dbReference type="Rhea" id="RHEA:18349"/>
        <dbReference type="Rhea" id="RHEA-COMP:9710"/>
        <dbReference type="Rhea" id="RHEA-COMP:9711"/>
        <dbReference type="ChEBI" id="CHEBI:29991"/>
        <dbReference type="ChEBI" id="CHEBI:30616"/>
        <dbReference type="ChEBI" id="CHEBI:33019"/>
        <dbReference type="ChEBI" id="CHEBI:78442"/>
        <dbReference type="ChEBI" id="CHEBI:78516"/>
        <dbReference type="ChEBI" id="CHEBI:456215"/>
        <dbReference type="EC" id="6.1.1.23"/>
    </reaction>
</comment>
<evidence type="ECO:0000256" key="5">
    <source>
        <dbReference type="ARBA" id="ARBA00022840"/>
    </source>
</evidence>
<keyword evidence="11" id="KW-1185">Reference proteome</keyword>
<dbReference type="InterPro" id="IPR006195">
    <property type="entry name" value="aa-tRNA-synth_II"/>
</dbReference>
<evidence type="ECO:0000256" key="6">
    <source>
        <dbReference type="ARBA" id="ARBA00022917"/>
    </source>
</evidence>
<dbReference type="GO" id="GO:0005737">
    <property type="term" value="C:cytoplasm"/>
    <property type="evidence" value="ECO:0007669"/>
    <property type="project" value="UniProtKB-SubCell"/>
</dbReference>
<dbReference type="InterPro" id="IPR047090">
    <property type="entry name" value="AspRS_core"/>
</dbReference>
<dbReference type="OrthoDB" id="9802326at2"/>
<dbReference type="Proteomes" id="UP000054608">
    <property type="component" value="Unassembled WGS sequence"/>
</dbReference>
<keyword evidence="7 8" id="KW-0030">Aminoacyl-tRNA synthetase</keyword>
<comment type="function">
    <text evidence="8">Aspartyl-tRNA synthetase with relaxed tRNA specificity since it is able to aspartylate not only its cognate tRNA(Asp) but also tRNA(Asn). Reaction proceeds in two steps: L-aspartate is first activated by ATP to form Asp-AMP and then transferred to the acceptor end of tRNA(Asp/Asn).</text>
</comment>
<dbReference type="PATRIC" id="fig|458.5.peg.531"/>
<comment type="subunit">
    <text evidence="8">Homodimer.</text>
</comment>
<dbReference type="EC" id="6.1.1.23" evidence="8"/>
<proteinExistence type="inferred from homology"/>
<comment type="caution">
    <text evidence="10">The sequence shown here is derived from an EMBL/GenBank/DDBJ whole genome shotgun (WGS) entry which is preliminary data.</text>
</comment>
<dbReference type="EMBL" id="LNYT01000006">
    <property type="protein sequence ID" value="KTD49414.1"/>
    <property type="molecule type" value="Genomic_DNA"/>
</dbReference>
<keyword evidence="2 8" id="KW-0963">Cytoplasm</keyword>
<reference evidence="10 11" key="1">
    <citation type="submission" date="2015-11" db="EMBL/GenBank/DDBJ databases">
        <title>Genomic analysis of 38 Legionella species identifies large and diverse effector repertoires.</title>
        <authorList>
            <person name="Burstein D."/>
            <person name="Amaro F."/>
            <person name="Zusman T."/>
            <person name="Lifshitz Z."/>
            <person name="Cohen O."/>
            <person name="Gilbert J.A."/>
            <person name="Pupko T."/>
            <person name="Shuman H.A."/>
            <person name="Segal G."/>
        </authorList>
    </citation>
    <scope>NUCLEOTIDE SEQUENCE [LARGE SCALE GENOMIC DNA]</scope>
    <source>
        <strain evidence="10 11">WA-270A-C2</strain>
    </source>
</reference>
<dbReference type="InterPro" id="IPR047089">
    <property type="entry name" value="Asp-tRNA-ligase_1_N"/>
</dbReference>
<evidence type="ECO:0000313" key="11">
    <source>
        <dbReference type="Proteomes" id="UP000054608"/>
    </source>
</evidence>
<keyword evidence="4 8" id="KW-0547">Nucleotide-binding</keyword>
<feature type="binding site" evidence="8">
    <location>
        <position position="173"/>
    </location>
    <ligand>
        <name>L-aspartate</name>
        <dbReference type="ChEBI" id="CHEBI:29991"/>
    </ligand>
</feature>
<feature type="binding site" evidence="8">
    <location>
        <position position="492"/>
    </location>
    <ligand>
        <name>L-aspartate</name>
        <dbReference type="ChEBI" id="CHEBI:29991"/>
    </ligand>
</feature>
<gene>
    <name evidence="8 10" type="primary">aspS</name>
    <name evidence="10" type="ORF">Lrub_0513</name>
</gene>
<dbReference type="InterPro" id="IPR004524">
    <property type="entry name" value="Asp-tRNA-ligase_1"/>
</dbReference>
<dbReference type="GO" id="GO:0003676">
    <property type="term" value="F:nucleic acid binding"/>
    <property type="evidence" value="ECO:0007669"/>
    <property type="project" value="InterPro"/>
</dbReference>
<feature type="binding site" evidence="8">
    <location>
        <begin position="219"/>
        <end position="221"/>
    </location>
    <ligand>
        <name>ATP</name>
        <dbReference type="ChEBI" id="CHEBI:30616"/>
    </ligand>
</feature>
<dbReference type="SUPFAM" id="SSF55261">
    <property type="entry name" value="GAD domain-like"/>
    <property type="match status" value="1"/>
</dbReference>
<dbReference type="CDD" id="cd04317">
    <property type="entry name" value="EcAspRS_like_N"/>
    <property type="match status" value="1"/>
</dbReference>
<dbReference type="Gene3D" id="2.40.50.140">
    <property type="entry name" value="Nucleic acid-binding proteins"/>
    <property type="match status" value="1"/>
</dbReference>
<dbReference type="GO" id="GO:0006422">
    <property type="term" value="P:aspartyl-tRNA aminoacylation"/>
    <property type="evidence" value="ECO:0007669"/>
    <property type="project" value="UniProtKB-UniRule"/>
</dbReference>
<dbReference type="CDD" id="cd00777">
    <property type="entry name" value="AspRS_core"/>
    <property type="match status" value="1"/>
</dbReference>
<evidence type="ECO:0000256" key="4">
    <source>
        <dbReference type="ARBA" id="ARBA00022741"/>
    </source>
</evidence>
<dbReference type="GO" id="GO:0050560">
    <property type="term" value="F:aspartate-tRNA(Asn) ligase activity"/>
    <property type="evidence" value="ECO:0007669"/>
    <property type="project" value="UniProtKB-EC"/>
</dbReference>
<dbReference type="AlphaFoldDB" id="A0A0W0XYG2"/>
<feature type="binding site" evidence="8">
    <location>
        <position position="451"/>
    </location>
    <ligand>
        <name>L-aspartate</name>
        <dbReference type="ChEBI" id="CHEBI:29991"/>
    </ligand>
</feature>
<keyword evidence="5 8" id="KW-0067">ATP-binding</keyword>
<dbReference type="InterPro" id="IPR002312">
    <property type="entry name" value="Asp/Asn-tRNA-synth_IIb"/>
</dbReference>
<name>A0A0W0XYG2_9GAMM</name>
<dbReference type="HAMAP" id="MF_00044">
    <property type="entry name" value="Asp_tRNA_synth_type1"/>
    <property type="match status" value="1"/>
</dbReference>
<organism evidence="10 11">
    <name type="scientific">Legionella rubrilucens</name>
    <dbReference type="NCBI Taxonomy" id="458"/>
    <lineage>
        <taxon>Bacteria</taxon>
        <taxon>Pseudomonadati</taxon>
        <taxon>Pseudomonadota</taxon>
        <taxon>Gammaproteobacteria</taxon>
        <taxon>Legionellales</taxon>
        <taxon>Legionellaceae</taxon>
        <taxon>Legionella</taxon>
    </lineage>
</organism>
<dbReference type="RefSeq" id="WP_058530645.1">
    <property type="nucleotide sequence ID" value="NZ_CAAAIN010000003.1"/>
</dbReference>
<dbReference type="Pfam" id="PF01336">
    <property type="entry name" value="tRNA_anti-codon"/>
    <property type="match status" value="1"/>
</dbReference>
<dbReference type="PANTHER" id="PTHR22594">
    <property type="entry name" value="ASPARTYL/LYSYL-TRNA SYNTHETASE"/>
    <property type="match status" value="1"/>
</dbReference>
<dbReference type="InterPro" id="IPR004365">
    <property type="entry name" value="NA-bd_OB_tRNA"/>
</dbReference>
<keyword evidence="3 8" id="KW-0436">Ligase</keyword>
<dbReference type="GO" id="GO:0005524">
    <property type="term" value="F:ATP binding"/>
    <property type="evidence" value="ECO:0007669"/>
    <property type="project" value="UniProtKB-UniRule"/>
</dbReference>
<dbReference type="PRINTS" id="PR01042">
    <property type="entry name" value="TRNASYNTHASP"/>
</dbReference>
<dbReference type="Gene3D" id="3.30.1360.30">
    <property type="entry name" value="GAD-like domain"/>
    <property type="match status" value="1"/>
</dbReference>
<feature type="binding site" evidence="8">
    <location>
        <begin position="537"/>
        <end position="540"/>
    </location>
    <ligand>
        <name>ATP</name>
        <dbReference type="ChEBI" id="CHEBI:30616"/>
    </ligand>
</feature>
<dbReference type="STRING" id="458.Lrub_0513"/>
<feature type="binding site" evidence="8">
    <location>
        <position position="485"/>
    </location>
    <ligand>
        <name>ATP</name>
        <dbReference type="ChEBI" id="CHEBI:30616"/>
    </ligand>
</feature>
<comment type="similarity">
    <text evidence="1 8">Belongs to the class-II aminoacyl-tRNA synthetase family. Type 1 subfamily.</text>
</comment>
<dbReference type="SUPFAM" id="SSF50249">
    <property type="entry name" value="Nucleic acid-binding proteins"/>
    <property type="match status" value="1"/>
</dbReference>
<feature type="region of interest" description="Aspartate" evidence="8">
    <location>
        <begin position="197"/>
        <end position="200"/>
    </location>
</feature>
<feature type="binding site" evidence="8">
    <location>
        <position position="219"/>
    </location>
    <ligand>
        <name>L-aspartate</name>
        <dbReference type="ChEBI" id="CHEBI:29991"/>
    </ligand>
</feature>
<dbReference type="InterPro" id="IPR045864">
    <property type="entry name" value="aa-tRNA-synth_II/BPL/LPL"/>
</dbReference>
<evidence type="ECO:0000256" key="7">
    <source>
        <dbReference type="ARBA" id="ARBA00023146"/>
    </source>
</evidence>
<dbReference type="NCBIfam" id="NF001750">
    <property type="entry name" value="PRK00476.1"/>
    <property type="match status" value="1"/>
</dbReference>
<evidence type="ECO:0000313" key="10">
    <source>
        <dbReference type="EMBL" id="KTD49414.1"/>
    </source>
</evidence>
<comment type="subcellular location">
    <subcellularLocation>
        <location evidence="8">Cytoplasm</location>
    </subcellularLocation>
</comment>
<sequence length="592" mass="67217">MRSHYCTSVNETLLNESVSVCGWVHNRRDHGGVIFLDIRDRSGLVQVVYEPELADVFTIAEKLRHEYVVRIEGKVRLRPSGMINEKMPTGKIEILGQTLQILNQSQTPPFLPDENQTVSEDLRYRYRYLDLRRSGMQHNLTLRHTMIRCIRDYLNEQQFMDIETPMLTKATPEGARDYLVPSRVHPGQFYALPQSPQLFKQLLMMSGFDKYYQIVRCFRDEDLRADRQPEFTQLDIEMAFIDEQAIQNLIEGMLKKVFKELMQVDLPEKLPRMTYAEAMRRYGSDKPDLRIPLELVDVDDLVKDSDFQVFSEAANRMDGRVVALRLPNGCELSRKDLDGYGQFVGIYGAKGLAYIKVNDRSQGMDGLQSPIIKFLKPDSVQAILDRVEAQSGDVLFFGAGQEQTVNESMGALRVKLGHDRHLVEDGWRLLWVVDWPMFEIDAKSGLLQSMHHPFTSPQELNIESLKQQPTKTLAKAYDIVINGYEIGGGSIRIHQPQLQQAVFELLGIDEQEAQEKFGFLLDALQYGCPPHGGIALGMDRLAMLLTYSSSIRDVIAFPKTQSASCLLTNAPTGVSATQLGDLGIRLAPNVQK</sequence>
<evidence type="ECO:0000256" key="1">
    <source>
        <dbReference type="ARBA" id="ARBA00006303"/>
    </source>
</evidence>
<dbReference type="InterPro" id="IPR029351">
    <property type="entry name" value="GAD_dom"/>
</dbReference>
<evidence type="ECO:0000259" key="9">
    <source>
        <dbReference type="PROSITE" id="PS50862"/>
    </source>
</evidence>
<protein>
    <recommendedName>
        <fullName evidence="8">Aspartate--tRNA(Asp/Asn) ligase</fullName>
        <ecNumber evidence="8">6.1.1.23</ecNumber>
    </recommendedName>
    <alternativeName>
        <fullName evidence="8">Aspartyl-tRNA synthetase</fullName>
        <shortName evidence="8">AspRS</shortName>
    </alternativeName>
    <alternativeName>
        <fullName evidence="8">Non-discriminating aspartyl-tRNA synthetase</fullName>
        <shortName evidence="8">ND-AspRS</shortName>
    </alternativeName>
</protein>
<feature type="site" description="Important for tRNA non-discrimination" evidence="8">
    <location>
        <position position="30"/>
    </location>
</feature>
<dbReference type="InterPro" id="IPR004364">
    <property type="entry name" value="Aa-tRNA-synt_II"/>
</dbReference>
<dbReference type="SUPFAM" id="SSF55681">
    <property type="entry name" value="Class II aaRS and biotin synthetases"/>
    <property type="match status" value="1"/>
</dbReference>
<dbReference type="InterPro" id="IPR012340">
    <property type="entry name" value="NA-bd_OB-fold"/>
</dbReference>
<feature type="binding site" evidence="8">
    <location>
        <position position="228"/>
    </location>
    <ligand>
        <name>ATP</name>
        <dbReference type="ChEBI" id="CHEBI:30616"/>
    </ligand>
</feature>
<keyword evidence="6 8" id="KW-0648">Protein biosynthesis</keyword>
<feature type="domain" description="Aminoacyl-transfer RNA synthetases class-II family profile" evidence="9">
    <location>
        <begin position="140"/>
        <end position="558"/>
    </location>
</feature>
<dbReference type="InterPro" id="IPR004115">
    <property type="entry name" value="GAD-like_sf"/>
</dbReference>